<protein>
    <submittedName>
        <fullName evidence="1">Aldehyde dehydrogenase 16A1</fullName>
    </submittedName>
</protein>
<dbReference type="AlphaFoldDB" id="A0AAV4EP31"/>
<dbReference type="InterPro" id="IPR016161">
    <property type="entry name" value="Ald_DH/histidinol_DH"/>
</dbReference>
<dbReference type="InterPro" id="IPR016162">
    <property type="entry name" value="Ald_DH_N"/>
</dbReference>
<proteinExistence type="predicted"/>
<sequence>MAGAAAQFPFGQVLDTLEYGSAVEGEALVKKWLDKHNRSFGHFINGEWQRPVDRDNIPSKKPSTGETLATTLEAIAEDVQTAAGCAGEEYKKWSVLSPFSRAKFLYR</sequence>
<dbReference type="Gene3D" id="3.40.605.10">
    <property type="entry name" value="Aldehyde Dehydrogenase, Chain A, domain 1"/>
    <property type="match status" value="1"/>
</dbReference>
<dbReference type="EMBL" id="BMAT01010876">
    <property type="protein sequence ID" value="GFR62208.1"/>
    <property type="molecule type" value="Genomic_DNA"/>
</dbReference>
<dbReference type="SUPFAM" id="SSF53720">
    <property type="entry name" value="ALDH-like"/>
    <property type="match status" value="1"/>
</dbReference>
<comment type="caution">
    <text evidence="1">The sequence shown here is derived from an EMBL/GenBank/DDBJ whole genome shotgun (WGS) entry which is preliminary data.</text>
</comment>
<keyword evidence="2" id="KW-1185">Reference proteome</keyword>
<organism evidence="1 2">
    <name type="scientific">Elysia marginata</name>
    <dbReference type="NCBI Taxonomy" id="1093978"/>
    <lineage>
        <taxon>Eukaryota</taxon>
        <taxon>Metazoa</taxon>
        <taxon>Spiralia</taxon>
        <taxon>Lophotrochozoa</taxon>
        <taxon>Mollusca</taxon>
        <taxon>Gastropoda</taxon>
        <taxon>Heterobranchia</taxon>
        <taxon>Euthyneura</taxon>
        <taxon>Panpulmonata</taxon>
        <taxon>Sacoglossa</taxon>
        <taxon>Placobranchoidea</taxon>
        <taxon>Plakobranchidae</taxon>
        <taxon>Elysia</taxon>
    </lineage>
</organism>
<dbReference type="Proteomes" id="UP000762676">
    <property type="component" value="Unassembled WGS sequence"/>
</dbReference>
<dbReference type="GO" id="GO:0016491">
    <property type="term" value="F:oxidoreductase activity"/>
    <property type="evidence" value="ECO:0007669"/>
    <property type="project" value="InterPro"/>
</dbReference>
<gene>
    <name evidence="1" type="ORF">ElyMa_005449800</name>
</gene>
<reference evidence="1 2" key="1">
    <citation type="journal article" date="2021" name="Elife">
        <title>Chloroplast acquisition without the gene transfer in kleptoplastic sea slugs, Plakobranchus ocellatus.</title>
        <authorList>
            <person name="Maeda T."/>
            <person name="Takahashi S."/>
            <person name="Yoshida T."/>
            <person name="Shimamura S."/>
            <person name="Takaki Y."/>
            <person name="Nagai Y."/>
            <person name="Toyoda A."/>
            <person name="Suzuki Y."/>
            <person name="Arimoto A."/>
            <person name="Ishii H."/>
            <person name="Satoh N."/>
            <person name="Nishiyama T."/>
            <person name="Hasebe M."/>
            <person name="Maruyama T."/>
            <person name="Minagawa J."/>
            <person name="Obokata J."/>
            <person name="Shigenobu S."/>
        </authorList>
    </citation>
    <scope>NUCLEOTIDE SEQUENCE [LARGE SCALE GENOMIC DNA]</scope>
</reference>
<name>A0AAV4EP31_9GAST</name>
<evidence type="ECO:0000313" key="2">
    <source>
        <dbReference type="Proteomes" id="UP000762676"/>
    </source>
</evidence>
<accession>A0AAV4EP31</accession>
<evidence type="ECO:0000313" key="1">
    <source>
        <dbReference type="EMBL" id="GFR62208.1"/>
    </source>
</evidence>